<evidence type="ECO:0000256" key="2">
    <source>
        <dbReference type="ARBA" id="ARBA00022475"/>
    </source>
</evidence>
<dbReference type="GO" id="GO:0005886">
    <property type="term" value="C:plasma membrane"/>
    <property type="evidence" value="ECO:0007669"/>
    <property type="project" value="UniProtKB-SubCell"/>
</dbReference>
<feature type="domain" description="ComEC/Rec2-related protein" evidence="7">
    <location>
        <begin position="182"/>
        <end position="430"/>
    </location>
</feature>
<dbReference type="Pfam" id="PF03772">
    <property type="entry name" value="Competence"/>
    <property type="match status" value="1"/>
</dbReference>
<feature type="transmembrane region" description="Helical" evidence="6">
    <location>
        <begin position="437"/>
        <end position="456"/>
    </location>
</feature>
<feature type="transmembrane region" description="Helical" evidence="6">
    <location>
        <begin position="34"/>
        <end position="50"/>
    </location>
</feature>
<evidence type="ECO:0000256" key="4">
    <source>
        <dbReference type="ARBA" id="ARBA00022989"/>
    </source>
</evidence>
<keyword evidence="2" id="KW-1003">Cell membrane</keyword>
<feature type="transmembrane region" description="Helical" evidence="6">
    <location>
        <begin position="348"/>
        <end position="367"/>
    </location>
</feature>
<evidence type="ECO:0000313" key="8">
    <source>
        <dbReference type="EMBL" id="VYU67751.1"/>
    </source>
</evidence>
<evidence type="ECO:0000256" key="3">
    <source>
        <dbReference type="ARBA" id="ARBA00022692"/>
    </source>
</evidence>
<feature type="transmembrane region" description="Helical" evidence="6">
    <location>
        <begin position="267"/>
        <end position="283"/>
    </location>
</feature>
<dbReference type="PANTHER" id="PTHR30619:SF1">
    <property type="entry name" value="RECOMBINATION PROTEIN 2"/>
    <property type="match status" value="1"/>
</dbReference>
<accession>A0A6N3GUY7</accession>
<feature type="transmembrane region" description="Helical" evidence="6">
    <location>
        <begin position="231"/>
        <end position="255"/>
    </location>
</feature>
<gene>
    <name evidence="8" type="ORF">CPLFYP93_03309</name>
</gene>
<dbReference type="EMBL" id="CACRTV010000088">
    <property type="protein sequence ID" value="VYU67751.1"/>
    <property type="molecule type" value="Genomic_DNA"/>
</dbReference>
<feature type="transmembrane region" description="Helical" evidence="6">
    <location>
        <begin position="411"/>
        <end position="430"/>
    </location>
</feature>
<dbReference type="AlphaFoldDB" id="A0A6N3GUY7"/>
<reference evidence="8" key="1">
    <citation type="submission" date="2019-11" db="EMBL/GenBank/DDBJ databases">
        <authorList>
            <person name="Feng L."/>
        </authorList>
    </citation>
    <scope>NUCLEOTIDE SEQUENCE</scope>
    <source>
        <strain evidence="8">CParaputrificumLFYP93</strain>
    </source>
</reference>
<feature type="transmembrane region" description="Helical" evidence="6">
    <location>
        <begin position="201"/>
        <end position="219"/>
    </location>
</feature>
<evidence type="ECO:0000259" key="7">
    <source>
        <dbReference type="Pfam" id="PF03772"/>
    </source>
</evidence>
<feature type="transmembrane region" description="Helical" evidence="6">
    <location>
        <begin position="320"/>
        <end position="342"/>
    </location>
</feature>
<name>A0A6N3GUY7_9CLOT</name>
<evidence type="ECO:0000256" key="5">
    <source>
        <dbReference type="ARBA" id="ARBA00023136"/>
    </source>
</evidence>
<dbReference type="InterPro" id="IPR052159">
    <property type="entry name" value="Competence_DNA_uptake"/>
</dbReference>
<dbReference type="PANTHER" id="PTHR30619">
    <property type="entry name" value="DNA INTERNALIZATION/COMPETENCE PROTEIN COMEC/REC2"/>
    <property type="match status" value="1"/>
</dbReference>
<evidence type="ECO:0000256" key="6">
    <source>
        <dbReference type="SAM" id="Phobius"/>
    </source>
</evidence>
<dbReference type="InterPro" id="IPR004477">
    <property type="entry name" value="ComEC_N"/>
</dbReference>
<proteinExistence type="predicted"/>
<keyword evidence="5 6" id="KW-0472">Membrane</keyword>
<feature type="transmembrane region" description="Helical" evidence="6">
    <location>
        <begin position="56"/>
        <end position="75"/>
    </location>
</feature>
<keyword evidence="3 6" id="KW-0812">Transmembrane</keyword>
<feature type="transmembrane region" description="Helical" evidence="6">
    <location>
        <begin position="289"/>
        <end position="308"/>
    </location>
</feature>
<sequence length="566" mass="64815">MFIENIEKVKSPIVYITLSFMMSSVFYGIFNEYIWLAFFSASLFFIFIFLNTNKEFSVIIFVLFIIGIVINSNYYRVNLEEKFIGTVRVVEEKSYYNIVEYNGKRVKINSKESLELGDRANISGVFKKDINKEDGTVGTIEIENQKIFNKDILGNIYSIRKTVYNKLKENLGQRKAALVSSLSFGYSEFLDSEDKDDMRNLGIIHAISVSGLHVSIIFLSLKKLFGNKFAIVLSCLYVILTGIPFSSLRALIMIVCSSSAISLRKSYNPLGGLSLSALIIILLKPYAIFQLGFILSFGATLGIILFSNKISRYLYKLPKYISTTIAISIGAQAFTLPVMIIAFREFSMWFLIGNILVIPILNFIIILGNLGMIISFIPLIFDFLSFILLKSIDLLDYLIEELYAFSNTSFISHKSLAIIYMSMLISFYFICKGYKKFFIFPIVSFFCVSIFIYSPFLKFEYLREGGLLLSYRGERTIVTNKRNIDIGKLKKENLAQSSILEGKNIRISDNIKLKSNNKNFILKLNRSEYLLRINNRSKVKENCDIIDFVEGNVRGFIIFDNKIFTY</sequence>
<protein>
    <submittedName>
        <fullName evidence="8">ComEC family competence protein</fullName>
    </submittedName>
</protein>
<dbReference type="RefSeq" id="WP_156563283.1">
    <property type="nucleotide sequence ID" value="NZ_CACRTV010000088.1"/>
</dbReference>
<organism evidence="8">
    <name type="scientific">Clostridium paraputrificum</name>
    <dbReference type="NCBI Taxonomy" id="29363"/>
    <lineage>
        <taxon>Bacteria</taxon>
        <taxon>Bacillati</taxon>
        <taxon>Bacillota</taxon>
        <taxon>Clostridia</taxon>
        <taxon>Eubacteriales</taxon>
        <taxon>Clostridiaceae</taxon>
        <taxon>Clostridium</taxon>
    </lineage>
</organism>
<keyword evidence="4 6" id="KW-1133">Transmembrane helix</keyword>
<evidence type="ECO:0000256" key="1">
    <source>
        <dbReference type="ARBA" id="ARBA00004651"/>
    </source>
</evidence>
<dbReference type="NCBIfam" id="TIGR00360">
    <property type="entry name" value="ComEC_N-term"/>
    <property type="match status" value="1"/>
</dbReference>
<comment type="subcellular location">
    <subcellularLocation>
        <location evidence="1">Cell membrane</location>
        <topology evidence="1">Multi-pass membrane protein</topology>
    </subcellularLocation>
</comment>